<geneLocation type="plasmid" evidence="2">
    <name>cbm2613_p</name>
</geneLocation>
<dbReference type="AlphaFoldDB" id="A0A375FHE5"/>
<proteinExistence type="predicted"/>
<dbReference type="Proteomes" id="UP000256952">
    <property type="component" value="Plasmid CBM2613_p"/>
</dbReference>
<evidence type="ECO:0000313" key="1">
    <source>
        <dbReference type="EMBL" id="SOZ74686.1"/>
    </source>
</evidence>
<reference evidence="2" key="1">
    <citation type="submission" date="2018-01" db="EMBL/GenBank/DDBJ databases">
        <authorList>
            <person name="Gaut B.S."/>
            <person name="Morton B.R."/>
            <person name="Clegg M.T."/>
            <person name="Duvall M.R."/>
        </authorList>
    </citation>
    <scope>NUCLEOTIDE SEQUENCE [LARGE SCALE GENOMIC DNA]</scope>
    <source>
        <plasmid evidence="2">Plasmid cbm2613_p</plasmid>
    </source>
</reference>
<sequence>MKKFGIRKAFEFWEDGLISCEFADADMRLFNGFVSDSPLAELALACP</sequence>
<protein>
    <submittedName>
        <fullName evidence="1">Uncharacterized protein</fullName>
    </submittedName>
</protein>
<evidence type="ECO:0000313" key="2">
    <source>
        <dbReference type="Proteomes" id="UP000256952"/>
    </source>
</evidence>
<name>A0A375FHE5_9BURK</name>
<accession>A0A375FHE5</accession>
<dbReference type="EMBL" id="LT976981">
    <property type="protein sequence ID" value="SOZ74686.1"/>
    <property type="molecule type" value="Genomic_DNA"/>
</dbReference>
<gene>
    <name evidence="1" type="ORF">CBM2613_P60087</name>
</gene>
<keyword evidence="1" id="KW-0614">Plasmid</keyword>
<organism evidence="1 2">
    <name type="scientific">Cupriavidus taiwanensis</name>
    <dbReference type="NCBI Taxonomy" id="164546"/>
    <lineage>
        <taxon>Bacteria</taxon>
        <taxon>Pseudomonadati</taxon>
        <taxon>Pseudomonadota</taxon>
        <taxon>Betaproteobacteria</taxon>
        <taxon>Burkholderiales</taxon>
        <taxon>Burkholderiaceae</taxon>
        <taxon>Cupriavidus</taxon>
    </lineage>
</organism>